<comment type="caution">
    <text evidence="3">The sequence shown here is derived from an EMBL/GenBank/DDBJ whole genome shotgun (WGS) entry which is preliminary data.</text>
</comment>
<dbReference type="Proteomes" id="UP000620262">
    <property type="component" value="Unassembled WGS sequence"/>
</dbReference>
<dbReference type="EMBL" id="JADBEC010000001">
    <property type="protein sequence ID" value="MBE1506707.1"/>
    <property type="molecule type" value="Genomic_DNA"/>
</dbReference>
<protein>
    <submittedName>
        <fullName evidence="3">Plasmid maintenance system antidote protein VapI</fullName>
    </submittedName>
</protein>
<name>A0ABR9IV73_RHIVS</name>
<feature type="region of interest" description="Disordered" evidence="1">
    <location>
        <begin position="88"/>
        <end position="134"/>
    </location>
</feature>
<feature type="domain" description="HTH cro/C1-type" evidence="2">
    <location>
        <begin position="36"/>
        <end position="77"/>
    </location>
</feature>
<dbReference type="SUPFAM" id="SSF47413">
    <property type="entry name" value="lambda repressor-like DNA-binding domains"/>
    <property type="match status" value="1"/>
</dbReference>
<reference evidence="3 4" key="1">
    <citation type="submission" date="2020-10" db="EMBL/GenBank/DDBJ databases">
        <title>Sequencing the genomes of 1000 actinobacteria strains.</title>
        <authorList>
            <person name="Klenk H.-P."/>
        </authorList>
    </citation>
    <scope>NUCLEOTIDE SEQUENCE [LARGE SCALE GENOMIC DNA]</scope>
    <source>
        <strain evidence="3 4">DSM 7307</strain>
    </source>
</reference>
<proteinExistence type="predicted"/>
<evidence type="ECO:0000313" key="4">
    <source>
        <dbReference type="Proteomes" id="UP000620262"/>
    </source>
</evidence>
<evidence type="ECO:0000256" key="1">
    <source>
        <dbReference type="SAM" id="MobiDB-lite"/>
    </source>
</evidence>
<dbReference type="RefSeq" id="WP_192730369.1">
    <property type="nucleotide sequence ID" value="NZ_BAAAVL010000019.1"/>
</dbReference>
<dbReference type="InterPro" id="IPR001387">
    <property type="entry name" value="Cro/C1-type_HTH"/>
</dbReference>
<accession>A0ABR9IV73</accession>
<dbReference type="CDD" id="cd00093">
    <property type="entry name" value="HTH_XRE"/>
    <property type="match status" value="1"/>
</dbReference>
<keyword evidence="4" id="KW-1185">Reference proteome</keyword>
<organism evidence="3 4">
    <name type="scientific">Rhizobium viscosum</name>
    <name type="common">Arthrobacter viscosus</name>
    <dbReference type="NCBI Taxonomy" id="1673"/>
    <lineage>
        <taxon>Bacteria</taxon>
        <taxon>Pseudomonadati</taxon>
        <taxon>Pseudomonadota</taxon>
        <taxon>Alphaproteobacteria</taxon>
        <taxon>Hyphomicrobiales</taxon>
        <taxon>Rhizobiaceae</taxon>
        <taxon>Rhizobium/Agrobacterium group</taxon>
        <taxon>Rhizobium</taxon>
    </lineage>
</organism>
<gene>
    <name evidence="3" type="ORF">H4W29_003888</name>
</gene>
<evidence type="ECO:0000259" key="2">
    <source>
        <dbReference type="Pfam" id="PF01381"/>
    </source>
</evidence>
<evidence type="ECO:0000313" key="3">
    <source>
        <dbReference type="EMBL" id="MBE1506707.1"/>
    </source>
</evidence>
<dbReference type="Gene3D" id="1.10.260.40">
    <property type="entry name" value="lambda repressor-like DNA-binding domains"/>
    <property type="match status" value="1"/>
</dbReference>
<dbReference type="InterPro" id="IPR010982">
    <property type="entry name" value="Lambda_DNA-bd_dom_sf"/>
</dbReference>
<dbReference type="Pfam" id="PF01381">
    <property type="entry name" value="HTH_3"/>
    <property type="match status" value="1"/>
</dbReference>
<sequence length="134" mass="14574">MSYELKIDPKKRAASRFIGKVRKALVSAAIDEKSLSGINQQKVAASLGVNRSVINRMLKGDGNLTLRSIGELAWALGWEPEFTMKRRAEPKAATNTPPVEQPAVRFSAGSTKQNVTVYPAQSPRNASSYVEAAE</sequence>